<dbReference type="SMART" id="SM00427">
    <property type="entry name" value="H2B"/>
    <property type="match status" value="1"/>
</dbReference>
<proteinExistence type="predicted"/>
<dbReference type="OrthoDB" id="1166527at2759"/>
<dbReference type="GO" id="GO:0003677">
    <property type="term" value="F:DNA binding"/>
    <property type="evidence" value="ECO:0007669"/>
    <property type="project" value="InterPro"/>
</dbReference>
<dbReference type="Proteomes" id="UP000691718">
    <property type="component" value="Unassembled WGS sequence"/>
</dbReference>
<accession>A0A8S3W373</accession>
<organism evidence="3 4">
    <name type="scientific">Parnassius apollo</name>
    <name type="common">Apollo butterfly</name>
    <name type="synonym">Papilio apollo</name>
    <dbReference type="NCBI Taxonomy" id="110799"/>
    <lineage>
        <taxon>Eukaryota</taxon>
        <taxon>Metazoa</taxon>
        <taxon>Ecdysozoa</taxon>
        <taxon>Arthropoda</taxon>
        <taxon>Hexapoda</taxon>
        <taxon>Insecta</taxon>
        <taxon>Pterygota</taxon>
        <taxon>Neoptera</taxon>
        <taxon>Endopterygota</taxon>
        <taxon>Lepidoptera</taxon>
        <taxon>Glossata</taxon>
        <taxon>Ditrysia</taxon>
        <taxon>Papilionoidea</taxon>
        <taxon>Papilionidae</taxon>
        <taxon>Parnassiinae</taxon>
        <taxon>Parnassini</taxon>
        <taxon>Parnassius</taxon>
        <taxon>Parnassius</taxon>
    </lineage>
</organism>
<name>A0A8S3W373_PARAO</name>
<dbReference type="GO" id="GO:0030527">
    <property type="term" value="F:structural constituent of chromatin"/>
    <property type="evidence" value="ECO:0007669"/>
    <property type="project" value="InterPro"/>
</dbReference>
<reference evidence="3" key="1">
    <citation type="submission" date="2021-04" db="EMBL/GenBank/DDBJ databases">
        <authorList>
            <person name="Tunstrom K."/>
        </authorList>
    </citation>
    <scope>NUCLEOTIDE SEQUENCE</scope>
</reference>
<dbReference type="CDD" id="cd22910">
    <property type="entry name" value="HFD_H2B"/>
    <property type="match status" value="1"/>
</dbReference>
<evidence type="ECO:0000259" key="2">
    <source>
        <dbReference type="Pfam" id="PF00125"/>
    </source>
</evidence>
<dbReference type="Pfam" id="PF00125">
    <property type="entry name" value="Histone"/>
    <property type="match status" value="1"/>
</dbReference>
<sequence>MAPVKQLKKALQSMKKPLGKPTSKSKKTQKRNYYNFSIYIYKLLKCVTKEKVDIYRMSMLIMKNFVNDMLERITEEAARLVSHLKKSTLSSREIQFAIKLLIP</sequence>
<dbReference type="InterPro" id="IPR000558">
    <property type="entry name" value="Histone_H2B"/>
</dbReference>
<evidence type="ECO:0000313" key="4">
    <source>
        <dbReference type="Proteomes" id="UP000691718"/>
    </source>
</evidence>
<feature type="domain" description="Core Histone H2A/H2B/H3" evidence="2">
    <location>
        <begin position="24"/>
        <end position="100"/>
    </location>
</feature>
<dbReference type="InterPro" id="IPR007125">
    <property type="entry name" value="H2A/H2B/H3"/>
</dbReference>
<feature type="region of interest" description="Disordered" evidence="1">
    <location>
        <begin position="1"/>
        <end position="27"/>
    </location>
</feature>
<comment type="caution">
    <text evidence="3">The sequence shown here is derived from an EMBL/GenBank/DDBJ whole genome shotgun (WGS) entry which is preliminary data.</text>
</comment>
<evidence type="ECO:0000313" key="3">
    <source>
        <dbReference type="EMBL" id="CAG4938022.1"/>
    </source>
</evidence>
<protein>
    <submittedName>
        <fullName evidence="3">(apollo) hypothetical protein</fullName>
    </submittedName>
</protein>
<dbReference type="AlphaFoldDB" id="A0A8S3W373"/>
<dbReference type="EMBL" id="CAJQZP010000088">
    <property type="protein sequence ID" value="CAG4938022.1"/>
    <property type="molecule type" value="Genomic_DNA"/>
</dbReference>
<gene>
    <name evidence="3" type="ORF">PAPOLLO_LOCUS1551</name>
</gene>
<keyword evidence="4" id="KW-1185">Reference proteome</keyword>
<dbReference type="PANTHER" id="PTHR23428">
    <property type="entry name" value="HISTONE H2B"/>
    <property type="match status" value="1"/>
</dbReference>
<dbReference type="GO" id="GO:0000786">
    <property type="term" value="C:nucleosome"/>
    <property type="evidence" value="ECO:0007669"/>
    <property type="project" value="InterPro"/>
</dbReference>
<evidence type="ECO:0000256" key="1">
    <source>
        <dbReference type="SAM" id="MobiDB-lite"/>
    </source>
</evidence>